<gene>
    <name evidence="2" type="ORF">PhaeoP63_00979</name>
</gene>
<dbReference type="EMBL" id="CP010784">
    <property type="protein sequence ID" value="ATF05071.1"/>
    <property type="molecule type" value="Genomic_DNA"/>
</dbReference>
<keyword evidence="1" id="KW-0472">Membrane</keyword>
<sequence>MKFGVLQIVKDHLATLKDDRTGASSIIDLFILFVFPAIISVFVYRVATGVVETPVSEFVSAVSVFSAILVSSQFAIHAMLSRPLPEEHDDIQKEIFLKERESEIVILGEIHSTISYLIGFGVFSLFVALSFSVVSLCPHVEVAVLTWFTLHFVLTTLIVVKRIHLLLSRSYKRALDELLKAKE</sequence>
<feature type="transmembrane region" description="Helical" evidence="1">
    <location>
        <begin position="26"/>
        <end position="46"/>
    </location>
</feature>
<proteinExistence type="predicted"/>
<protein>
    <submittedName>
        <fullName evidence="2">Uncharacterized protein</fullName>
    </submittedName>
</protein>
<dbReference type="AlphaFoldDB" id="A0AAC9Z6T9"/>
<feature type="transmembrane region" description="Helical" evidence="1">
    <location>
        <begin position="58"/>
        <end position="80"/>
    </location>
</feature>
<evidence type="ECO:0000313" key="2">
    <source>
        <dbReference type="EMBL" id="ATF05071.1"/>
    </source>
</evidence>
<keyword evidence="1" id="KW-0812">Transmembrane</keyword>
<name>A0AAC9Z6T9_9RHOB</name>
<reference evidence="2 3" key="1">
    <citation type="journal article" date="2017" name="Front. Microbiol.">
        <title>Phaeobacter piscinae sp. nov., a species of the Roseobacter group and potential aquaculture probiont.</title>
        <authorList>
            <person name="Sonnenschein E.C."/>
            <person name="Phippen C.B.W."/>
            <person name="Nielsen K.F."/>
            <person name="Mateiu R.V."/>
            <person name="Melchiorsen J."/>
            <person name="Gram L."/>
            <person name="Overmann J."/>
            <person name="Freese H.M."/>
        </authorList>
    </citation>
    <scope>NUCLEOTIDE SEQUENCE [LARGE SCALE GENOMIC DNA]</scope>
    <source>
        <strain evidence="2 3">P63</strain>
    </source>
</reference>
<feature type="transmembrane region" description="Helical" evidence="1">
    <location>
        <begin position="142"/>
        <end position="160"/>
    </location>
</feature>
<evidence type="ECO:0000256" key="1">
    <source>
        <dbReference type="SAM" id="Phobius"/>
    </source>
</evidence>
<evidence type="ECO:0000313" key="3">
    <source>
        <dbReference type="Proteomes" id="UP000217545"/>
    </source>
</evidence>
<keyword evidence="1" id="KW-1133">Transmembrane helix</keyword>
<dbReference type="GeneID" id="31845426"/>
<feature type="transmembrane region" description="Helical" evidence="1">
    <location>
        <begin position="114"/>
        <end position="136"/>
    </location>
</feature>
<organism evidence="2 3">
    <name type="scientific">Phaeobacter gallaeciensis</name>
    <dbReference type="NCBI Taxonomy" id="60890"/>
    <lineage>
        <taxon>Bacteria</taxon>
        <taxon>Pseudomonadati</taxon>
        <taxon>Pseudomonadota</taxon>
        <taxon>Alphaproteobacteria</taxon>
        <taxon>Rhodobacterales</taxon>
        <taxon>Roseobacteraceae</taxon>
        <taxon>Phaeobacter</taxon>
    </lineage>
</organism>
<dbReference type="Proteomes" id="UP000217545">
    <property type="component" value="Chromosome"/>
</dbReference>
<accession>A0AAC9Z6T9</accession>
<dbReference type="RefSeq" id="WP_024096455.1">
    <property type="nucleotide sequence ID" value="NZ_CP010588.1"/>
</dbReference>